<evidence type="ECO:0000313" key="1">
    <source>
        <dbReference type="EMBL" id="NSE17588.1"/>
    </source>
</evidence>
<accession>A0ABX2GH82</accession>
<dbReference type="SUPFAM" id="SSF52540">
    <property type="entry name" value="P-loop containing nucleoside triphosphate hydrolases"/>
    <property type="match status" value="1"/>
</dbReference>
<proteinExistence type="predicted"/>
<comment type="caution">
    <text evidence="1">The sequence shown here is derived from an EMBL/GenBank/DDBJ whole genome shotgun (WGS) entry which is preliminary data.</text>
</comment>
<organism evidence="1 2">
    <name type="scientific">Fusicatenibacter saccharivorans</name>
    <dbReference type="NCBI Taxonomy" id="1150298"/>
    <lineage>
        <taxon>Bacteria</taxon>
        <taxon>Bacillati</taxon>
        <taxon>Bacillota</taxon>
        <taxon>Clostridia</taxon>
        <taxon>Lachnospirales</taxon>
        <taxon>Lachnospiraceae</taxon>
        <taxon>Fusicatenibacter</taxon>
    </lineage>
</organism>
<gene>
    <name evidence="1" type="ORF">G5B05_14575</name>
</gene>
<dbReference type="Gene3D" id="3.40.50.300">
    <property type="entry name" value="P-loop containing nucleotide triphosphate hydrolases"/>
    <property type="match status" value="1"/>
</dbReference>
<name>A0ABX2GH82_9FIRM</name>
<dbReference type="RefSeq" id="WP_022463283.1">
    <property type="nucleotide sequence ID" value="NZ_JAAITQ010000037.1"/>
</dbReference>
<evidence type="ECO:0000313" key="2">
    <source>
        <dbReference type="Proteomes" id="UP000768180"/>
    </source>
</evidence>
<dbReference type="Proteomes" id="UP000768180">
    <property type="component" value="Unassembled WGS sequence"/>
</dbReference>
<dbReference type="EMBL" id="JAAITQ010000037">
    <property type="protein sequence ID" value="NSE17588.1"/>
    <property type="molecule type" value="Genomic_DNA"/>
</dbReference>
<protein>
    <submittedName>
        <fullName evidence="1">Uncharacterized protein</fullName>
    </submittedName>
</protein>
<reference evidence="1 2" key="1">
    <citation type="journal article" date="2020" name="Cell Host Microbe">
        <title>Functional and Genomic Variation between Human-Derived Isolates of Lachnospiraceae Reveals Inter- and Intra-Species Diversity.</title>
        <authorList>
            <person name="Sorbara M.T."/>
            <person name="Littmann E.R."/>
            <person name="Fontana E."/>
            <person name="Moody T.U."/>
            <person name="Kohout C.E."/>
            <person name="Gjonbalaj M."/>
            <person name="Eaton V."/>
            <person name="Seok R."/>
            <person name="Leiner I.M."/>
            <person name="Pamer E.G."/>
        </authorList>
    </citation>
    <scope>NUCLEOTIDE SEQUENCE [LARGE SCALE GENOMIC DNA]</scope>
    <source>
        <strain evidence="1 2">MSK.14.54</strain>
    </source>
</reference>
<sequence>MEKEISPILEFKNVRFQYTKDREVLKKVSFKLEPGEKVAIIGKKWKWKINNFGITITIL</sequence>
<keyword evidence="2" id="KW-1185">Reference proteome</keyword>
<dbReference type="InterPro" id="IPR027417">
    <property type="entry name" value="P-loop_NTPase"/>
</dbReference>